<protein>
    <recommendedName>
        <fullName evidence="4">Lipoprotein</fullName>
    </recommendedName>
</protein>
<dbReference type="Proteomes" id="UP000759298">
    <property type="component" value="Unassembled WGS sequence"/>
</dbReference>
<evidence type="ECO:0000256" key="1">
    <source>
        <dbReference type="SAM" id="MobiDB-lite"/>
    </source>
</evidence>
<evidence type="ECO:0000313" key="2">
    <source>
        <dbReference type="EMBL" id="MBY8337293.1"/>
    </source>
</evidence>
<feature type="compositionally biased region" description="Basic and acidic residues" evidence="1">
    <location>
        <begin position="10"/>
        <end position="23"/>
    </location>
</feature>
<reference evidence="2 3" key="1">
    <citation type="submission" date="2021-07" db="EMBL/GenBank/DDBJ databases">
        <title>Alteriqipengyuania abyssalis NZ-12B nov, sp.nov isolated from deep sea sponge in pacific ocean.</title>
        <authorList>
            <person name="Tareen S."/>
            <person name="Wink J."/>
        </authorList>
    </citation>
    <scope>NUCLEOTIDE SEQUENCE [LARGE SCALE GENOMIC DNA]</scope>
    <source>
        <strain evidence="2 3">NZ-12B</strain>
    </source>
</reference>
<evidence type="ECO:0000313" key="3">
    <source>
        <dbReference type="Proteomes" id="UP000759298"/>
    </source>
</evidence>
<comment type="caution">
    <text evidence="2">The sequence shown here is derived from an EMBL/GenBank/DDBJ whole genome shotgun (WGS) entry which is preliminary data.</text>
</comment>
<feature type="region of interest" description="Disordered" evidence="1">
    <location>
        <begin position="1"/>
        <end position="26"/>
    </location>
</feature>
<keyword evidence="3" id="KW-1185">Reference proteome</keyword>
<evidence type="ECO:0008006" key="4">
    <source>
        <dbReference type="Google" id="ProtNLM"/>
    </source>
</evidence>
<sequence length="159" mass="17239">MLILASCGSPKEEGRPDDSERGAAPELAVDEAAKSSSLVFPLFYRENDNPKGFTKVVGSMDSMGENAPPGSEHQAFVSALLKCSPGAAWYEATGNWYAIVMPSEDSASWSSVDHGPPADDEIIECVRENTSVTFFYRKADSGTQTWRLRSADDPSRDVI</sequence>
<organism evidence="2 3">
    <name type="scientific">Alteriqipengyuania abyssalis</name>
    <dbReference type="NCBI Taxonomy" id="2860200"/>
    <lineage>
        <taxon>Bacteria</taxon>
        <taxon>Pseudomonadati</taxon>
        <taxon>Pseudomonadota</taxon>
        <taxon>Alphaproteobacteria</taxon>
        <taxon>Sphingomonadales</taxon>
        <taxon>Erythrobacteraceae</taxon>
        <taxon>Alteriqipengyuania</taxon>
    </lineage>
</organism>
<name>A0ABS7PDY0_9SPHN</name>
<accession>A0ABS7PDY0</accession>
<proteinExistence type="predicted"/>
<dbReference type="RefSeq" id="WP_222824819.1">
    <property type="nucleotide sequence ID" value="NZ_JAHWXP010000002.1"/>
</dbReference>
<gene>
    <name evidence="2" type="ORF">KYN89_09540</name>
</gene>
<dbReference type="EMBL" id="JAHWXP010000002">
    <property type="protein sequence ID" value="MBY8337293.1"/>
    <property type="molecule type" value="Genomic_DNA"/>
</dbReference>